<dbReference type="Pfam" id="PF00440">
    <property type="entry name" value="TetR_N"/>
    <property type="match status" value="1"/>
</dbReference>
<comment type="caution">
    <text evidence="4">The sequence shown here is derived from an EMBL/GenBank/DDBJ whole genome shotgun (WGS) entry which is preliminary data.</text>
</comment>
<reference evidence="4 5" key="1">
    <citation type="submission" date="2022-10" db="EMBL/GenBank/DDBJ databases">
        <title>Comparative genomics and taxonomic characterization of three novel marine species of genus Reichenbachiella exhibiting antioxidant and polysaccharide degradation activities.</title>
        <authorList>
            <person name="Muhammad N."/>
            <person name="Lee Y.-J."/>
            <person name="Ko J."/>
            <person name="Kim S.-G."/>
        </authorList>
    </citation>
    <scope>NUCLEOTIDE SEQUENCE [LARGE SCALE GENOMIC DNA]</scope>
    <source>
        <strain evidence="4 5">ABR2-5</strain>
    </source>
</reference>
<evidence type="ECO:0000256" key="1">
    <source>
        <dbReference type="ARBA" id="ARBA00023125"/>
    </source>
</evidence>
<dbReference type="RefSeq" id="WP_264139314.1">
    <property type="nucleotide sequence ID" value="NZ_JAOYOD010000001.1"/>
</dbReference>
<dbReference type="InterPro" id="IPR009057">
    <property type="entry name" value="Homeodomain-like_sf"/>
</dbReference>
<gene>
    <name evidence="4" type="ORF">N7U62_17320</name>
</gene>
<feature type="domain" description="HTH tetR-type" evidence="3">
    <location>
        <begin position="5"/>
        <end position="65"/>
    </location>
</feature>
<dbReference type="EMBL" id="JAOYOD010000001">
    <property type="protein sequence ID" value="MCV9388448.1"/>
    <property type="molecule type" value="Genomic_DNA"/>
</dbReference>
<evidence type="ECO:0000259" key="3">
    <source>
        <dbReference type="PROSITE" id="PS50977"/>
    </source>
</evidence>
<accession>A0ABT3CY24</accession>
<dbReference type="PROSITE" id="PS50977">
    <property type="entry name" value="HTH_TETR_2"/>
    <property type="match status" value="1"/>
</dbReference>
<proteinExistence type="predicted"/>
<keyword evidence="5" id="KW-1185">Reference proteome</keyword>
<name>A0ABT3CY24_9BACT</name>
<organism evidence="4 5">
    <name type="scientific">Reichenbachiella ulvae</name>
    <dbReference type="NCBI Taxonomy" id="2980104"/>
    <lineage>
        <taxon>Bacteria</taxon>
        <taxon>Pseudomonadati</taxon>
        <taxon>Bacteroidota</taxon>
        <taxon>Cytophagia</taxon>
        <taxon>Cytophagales</taxon>
        <taxon>Reichenbachiellaceae</taxon>
        <taxon>Reichenbachiella</taxon>
    </lineage>
</organism>
<keyword evidence="1 2" id="KW-0238">DNA-binding</keyword>
<protein>
    <submittedName>
        <fullName evidence="4">TetR/AcrR family transcriptional regulator</fullName>
    </submittedName>
</protein>
<dbReference type="InterPro" id="IPR001647">
    <property type="entry name" value="HTH_TetR"/>
</dbReference>
<sequence length="177" mass="21252">MEKISENKGKWIDQGYALFSQIGPDALNVEKLSHLVGLSRSSFYYYFGDLHQFEEVLLSKHVENYVRFGELMKDYTDFKQLFSEEIMVHKEVLAFQRQLLIHKSLERYQKCSEEARVHTEAKTYDLWTKYKKVDKDSDEEWALFKAIRDFYYIQFDQSEQDPQDVLVLLHSYLTHKK</sequence>
<evidence type="ECO:0000313" key="4">
    <source>
        <dbReference type="EMBL" id="MCV9388448.1"/>
    </source>
</evidence>
<dbReference type="Gene3D" id="1.10.357.10">
    <property type="entry name" value="Tetracycline Repressor, domain 2"/>
    <property type="match status" value="1"/>
</dbReference>
<dbReference type="Proteomes" id="UP001300692">
    <property type="component" value="Unassembled WGS sequence"/>
</dbReference>
<dbReference type="SUPFAM" id="SSF46689">
    <property type="entry name" value="Homeodomain-like"/>
    <property type="match status" value="1"/>
</dbReference>
<evidence type="ECO:0000313" key="5">
    <source>
        <dbReference type="Proteomes" id="UP001300692"/>
    </source>
</evidence>
<evidence type="ECO:0000256" key="2">
    <source>
        <dbReference type="PROSITE-ProRule" id="PRU00335"/>
    </source>
</evidence>
<feature type="DNA-binding region" description="H-T-H motif" evidence="2">
    <location>
        <begin position="28"/>
        <end position="47"/>
    </location>
</feature>